<dbReference type="InterPro" id="IPR000812">
    <property type="entry name" value="TFIIB"/>
</dbReference>
<dbReference type="SMART" id="SM00385">
    <property type="entry name" value="CYCLIN"/>
    <property type="match status" value="2"/>
</dbReference>
<dbReference type="CDD" id="cd20546">
    <property type="entry name" value="CYCLIN_SpCG1C_ScCTK2-like_rpt2"/>
    <property type="match status" value="1"/>
</dbReference>
<protein>
    <recommendedName>
        <fullName evidence="4">Cyclin-like domain-containing protein</fullName>
    </recommendedName>
</protein>
<dbReference type="GO" id="GO:0006357">
    <property type="term" value="P:regulation of transcription by RNA polymerase II"/>
    <property type="evidence" value="ECO:0007669"/>
    <property type="project" value="InterPro"/>
</dbReference>
<evidence type="ECO:0000256" key="3">
    <source>
        <dbReference type="RuleBase" id="RU000383"/>
    </source>
</evidence>
<accession>A0A9W8HPS8</accession>
<evidence type="ECO:0000256" key="2">
    <source>
        <dbReference type="ARBA" id="ARBA00023163"/>
    </source>
</evidence>
<comment type="caution">
    <text evidence="5">The sequence shown here is derived from an EMBL/GenBank/DDBJ whole genome shotgun (WGS) entry which is preliminary data.</text>
</comment>
<keyword evidence="1" id="KW-0805">Transcription regulation</keyword>
<evidence type="ECO:0000259" key="4">
    <source>
        <dbReference type="SMART" id="SM00385"/>
    </source>
</evidence>
<gene>
    <name evidence="5" type="ORF">H4R18_000400</name>
</gene>
<name>A0A9W8HPS8_9FUNG</name>
<comment type="similarity">
    <text evidence="3">Belongs to the cyclin family.</text>
</comment>
<dbReference type="OrthoDB" id="25002at2759"/>
<feature type="domain" description="Cyclin-like" evidence="4">
    <location>
        <begin position="169"/>
        <end position="256"/>
    </location>
</feature>
<dbReference type="Gene3D" id="1.10.472.10">
    <property type="entry name" value="Cyclin-like"/>
    <property type="match status" value="2"/>
</dbReference>
<dbReference type="PANTHER" id="PTHR10026">
    <property type="entry name" value="CYCLIN"/>
    <property type="match status" value="1"/>
</dbReference>
<evidence type="ECO:0000256" key="1">
    <source>
        <dbReference type="ARBA" id="ARBA00023015"/>
    </source>
</evidence>
<evidence type="ECO:0000313" key="5">
    <source>
        <dbReference type="EMBL" id="KAJ2785709.1"/>
    </source>
</evidence>
<reference evidence="5" key="1">
    <citation type="submission" date="2022-07" db="EMBL/GenBank/DDBJ databases">
        <title>Phylogenomic reconstructions and comparative analyses of Kickxellomycotina fungi.</title>
        <authorList>
            <person name="Reynolds N.K."/>
            <person name="Stajich J.E."/>
            <person name="Barry K."/>
            <person name="Grigoriev I.V."/>
            <person name="Crous P."/>
            <person name="Smith M.E."/>
        </authorList>
    </citation>
    <scope>NUCLEOTIDE SEQUENCE</scope>
    <source>
        <strain evidence="5">NBRC 105414</strain>
    </source>
</reference>
<keyword evidence="2" id="KW-0804">Transcription</keyword>
<dbReference type="Proteomes" id="UP001140217">
    <property type="component" value="Unassembled WGS sequence"/>
</dbReference>
<dbReference type="AlphaFoldDB" id="A0A9W8HPS8"/>
<dbReference type="Pfam" id="PF00134">
    <property type="entry name" value="Cyclin_N"/>
    <property type="match status" value="1"/>
</dbReference>
<keyword evidence="3" id="KW-0195">Cyclin</keyword>
<dbReference type="InterPro" id="IPR043198">
    <property type="entry name" value="Cyclin/Ssn8"/>
</dbReference>
<proteinExistence type="inferred from homology"/>
<evidence type="ECO:0000313" key="6">
    <source>
        <dbReference type="Proteomes" id="UP001140217"/>
    </source>
</evidence>
<dbReference type="InterPro" id="IPR006671">
    <property type="entry name" value="Cyclin_N"/>
</dbReference>
<organism evidence="5 6">
    <name type="scientific">Coemansia javaensis</name>
    <dbReference type="NCBI Taxonomy" id="2761396"/>
    <lineage>
        <taxon>Eukaryota</taxon>
        <taxon>Fungi</taxon>
        <taxon>Fungi incertae sedis</taxon>
        <taxon>Zoopagomycota</taxon>
        <taxon>Kickxellomycotina</taxon>
        <taxon>Kickxellomycetes</taxon>
        <taxon>Kickxellales</taxon>
        <taxon>Kickxellaceae</taxon>
        <taxon>Coemansia</taxon>
    </lineage>
</organism>
<dbReference type="SUPFAM" id="SSF47954">
    <property type="entry name" value="Cyclin-like"/>
    <property type="match status" value="2"/>
</dbReference>
<dbReference type="InterPro" id="IPR036915">
    <property type="entry name" value="Cyclin-like_sf"/>
</dbReference>
<keyword evidence="6" id="KW-1185">Reference proteome</keyword>
<feature type="domain" description="Cyclin-like" evidence="4">
    <location>
        <begin position="59"/>
        <end position="156"/>
    </location>
</feature>
<dbReference type="PRINTS" id="PR00685">
    <property type="entry name" value="TIFACTORIIB"/>
</dbReference>
<dbReference type="InterPro" id="IPR013763">
    <property type="entry name" value="Cyclin-like_dom"/>
</dbReference>
<dbReference type="GO" id="GO:0016538">
    <property type="term" value="F:cyclin-dependent protein serine/threonine kinase regulator activity"/>
    <property type="evidence" value="ECO:0007669"/>
    <property type="project" value="InterPro"/>
</dbReference>
<dbReference type="EMBL" id="JANBUL010000008">
    <property type="protein sequence ID" value="KAJ2785709.1"/>
    <property type="molecule type" value="Genomic_DNA"/>
</dbReference>
<sequence length="284" mass="31819">MAAQAAYGAPLATAAAQWYFSDDDLANTPSQTGSDYSASPYGKTLSAAEEQERRQSGCNFIHNVVQRLKMHQYVASTACVLFHRFYMRQSLPQYHHYETAGACVLVASKIEENKRGFKEIAHACAFVGVKGNVHEAERSRDKWERLLRRQEIVLLENCCFDLDIAHPYAFIDALAEEFAIPVYVVKAATAHVNDALRTTVCLRHRPEVVAVAALYLAIAIQGHAFSGSLLASRLVALPPAPEAEGDVHACMLQMLAFYDREAEAEREHARFQKQQQQQQHRLRT</sequence>
<dbReference type="GO" id="GO:0070897">
    <property type="term" value="P:transcription preinitiation complex assembly"/>
    <property type="evidence" value="ECO:0007669"/>
    <property type="project" value="InterPro"/>
</dbReference>